<evidence type="ECO:0000256" key="4">
    <source>
        <dbReference type="PROSITE-ProRule" id="PRU00175"/>
    </source>
</evidence>
<evidence type="ECO:0000256" key="1">
    <source>
        <dbReference type="ARBA" id="ARBA00022723"/>
    </source>
</evidence>
<proteinExistence type="predicted"/>
<dbReference type="InterPro" id="IPR001841">
    <property type="entry name" value="Znf_RING"/>
</dbReference>
<dbReference type="GO" id="GO:0008270">
    <property type="term" value="F:zinc ion binding"/>
    <property type="evidence" value="ECO:0007669"/>
    <property type="project" value="UniProtKB-KW"/>
</dbReference>
<evidence type="ECO:0000313" key="7">
    <source>
        <dbReference type="EMBL" id="CAD5124855.1"/>
    </source>
</evidence>
<gene>
    <name evidence="7" type="ORF">DGYR_LOCUS12335</name>
</gene>
<dbReference type="PROSITE" id="PS50089">
    <property type="entry name" value="ZF_RING_2"/>
    <property type="match status" value="1"/>
</dbReference>
<evidence type="ECO:0000256" key="5">
    <source>
        <dbReference type="SAM" id="Coils"/>
    </source>
</evidence>
<accession>A0A7I8W9P4</accession>
<keyword evidence="8" id="KW-1185">Reference proteome</keyword>
<feature type="coiled-coil region" evidence="5">
    <location>
        <begin position="110"/>
        <end position="137"/>
    </location>
</feature>
<name>A0A7I8W9P4_9ANNE</name>
<keyword evidence="5" id="KW-0175">Coiled coil</keyword>
<keyword evidence="1" id="KW-0479">Metal-binding</keyword>
<keyword evidence="3" id="KW-0862">Zinc</keyword>
<dbReference type="AlphaFoldDB" id="A0A7I8W9P4"/>
<feature type="domain" description="RING-type" evidence="6">
    <location>
        <begin position="8"/>
        <end position="51"/>
    </location>
</feature>
<evidence type="ECO:0000259" key="6">
    <source>
        <dbReference type="PROSITE" id="PS50089"/>
    </source>
</evidence>
<comment type="caution">
    <text evidence="7">The sequence shown here is derived from an EMBL/GenBank/DDBJ whole genome shotgun (WGS) entry which is preliminary data.</text>
</comment>
<dbReference type="InterPro" id="IPR017907">
    <property type="entry name" value="Znf_RING_CS"/>
</dbReference>
<dbReference type="Proteomes" id="UP000549394">
    <property type="component" value="Unassembled WGS sequence"/>
</dbReference>
<dbReference type="OrthoDB" id="342730at2759"/>
<dbReference type="EMBL" id="CAJFCJ010000024">
    <property type="protein sequence ID" value="CAD5124855.1"/>
    <property type="molecule type" value="Genomic_DNA"/>
</dbReference>
<dbReference type="PROSITE" id="PS00518">
    <property type="entry name" value="ZF_RING_1"/>
    <property type="match status" value="1"/>
</dbReference>
<evidence type="ECO:0000313" key="8">
    <source>
        <dbReference type="Proteomes" id="UP000549394"/>
    </source>
</evidence>
<dbReference type="SUPFAM" id="SSF57850">
    <property type="entry name" value="RING/U-box"/>
    <property type="match status" value="1"/>
</dbReference>
<protein>
    <recommendedName>
        <fullName evidence="6">RING-type domain-containing protein</fullName>
    </recommendedName>
</protein>
<evidence type="ECO:0000256" key="2">
    <source>
        <dbReference type="ARBA" id="ARBA00022771"/>
    </source>
</evidence>
<organism evidence="7 8">
    <name type="scientific">Dimorphilus gyrociliatus</name>
    <dbReference type="NCBI Taxonomy" id="2664684"/>
    <lineage>
        <taxon>Eukaryota</taxon>
        <taxon>Metazoa</taxon>
        <taxon>Spiralia</taxon>
        <taxon>Lophotrochozoa</taxon>
        <taxon>Annelida</taxon>
        <taxon>Polychaeta</taxon>
        <taxon>Polychaeta incertae sedis</taxon>
        <taxon>Dinophilidae</taxon>
        <taxon>Dimorphilus</taxon>
    </lineage>
</organism>
<evidence type="ECO:0000256" key="3">
    <source>
        <dbReference type="ARBA" id="ARBA00022833"/>
    </source>
</evidence>
<reference evidence="7 8" key="1">
    <citation type="submission" date="2020-08" db="EMBL/GenBank/DDBJ databases">
        <authorList>
            <person name="Hejnol A."/>
        </authorList>
    </citation>
    <scope>NUCLEOTIDE SEQUENCE [LARGE SCALE GENOMIC DNA]</scope>
</reference>
<sequence>MDETYRNCCLCGNEVTKTTVRILSCLHTLCKDCLFLLRTSSCYNECSCPLCGFITICDQDSNDQEEEIALPPTNNSEQLDLNREETSFDCFEQSNELDRKALHELDDKKVDSSKIEIRNITKKLENIREKLKQYYTLRSSKDKDIHSYLEFMISEDYYTFLNFLDDKKDSEISMLECLKHDNKENKLPFLSMNNEFIQNFLQKFSISSELKARKVINRLNHNYNSFGQKSMNKVIQSIRGRDGRMHTILENCLRSLTMKRDVLLNESVEETVFVKVTGAENILGILPNFGPSSSLIVSSKELNQTYAIRSINTNGDALILGTSKDPFNTVFSLDKDICYIQMGYFWYLNLSKRRTVKLLDGIVDAACDKLNILHCLTKDAYIEYYDENLSVETLSHKSNPKESFNFKAFCLLRSSCFIAIDENCSESSWLWIYDGLNSESSFQPFEESKDLKFQPKILDRPSSICSIDENTIIIGYTNLKKLEIFKVDEREKQQVIDIEFHSNIIKYNPSTKQLYITEKNSNKIHSIKL</sequence>
<keyword evidence="2 4" id="KW-0863">Zinc-finger</keyword>